<name>A0A813ZZJ5_9BILA</name>
<dbReference type="EMBL" id="CAJOAY010001815">
    <property type="protein sequence ID" value="CAF3889746.1"/>
    <property type="molecule type" value="Genomic_DNA"/>
</dbReference>
<reference evidence="4" key="1">
    <citation type="submission" date="2021-02" db="EMBL/GenBank/DDBJ databases">
        <authorList>
            <person name="Nowell W R."/>
        </authorList>
    </citation>
    <scope>NUCLEOTIDE SEQUENCE</scope>
</reference>
<organism evidence="4 6">
    <name type="scientific">Adineta steineri</name>
    <dbReference type="NCBI Taxonomy" id="433720"/>
    <lineage>
        <taxon>Eukaryota</taxon>
        <taxon>Metazoa</taxon>
        <taxon>Spiralia</taxon>
        <taxon>Gnathifera</taxon>
        <taxon>Rotifera</taxon>
        <taxon>Eurotatoria</taxon>
        <taxon>Bdelloidea</taxon>
        <taxon>Adinetida</taxon>
        <taxon>Adinetidae</taxon>
        <taxon>Adineta</taxon>
    </lineage>
</organism>
<dbReference type="InterPro" id="IPR050680">
    <property type="entry name" value="YpeA/RimI_acetyltransf"/>
</dbReference>
<dbReference type="InterPro" id="IPR000182">
    <property type="entry name" value="GNAT_dom"/>
</dbReference>
<evidence type="ECO:0000256" key="2">
    <source>
        <dbReference type="ARBA" id="ARBA00023315"/>
    </source>
</evidence>
<keyword evidence="1" id="KW-0808">Transferase</keyword>
<dbReference type="GO" id="GO:0016747">
    <property type="term" value="F:acyltransferase activity, transferring groups other than amino-acyl groups"/>
    <property type="evidence" value="ECO:0007669"/>
    <property type="project" value="InterPro"/>
</dbReference>
<dbReference type="Gene3D" id="3.40.630.30">
    <property type="match status" value="2"/>
</dbReference>
<evidence type="ECO:0000259" key="3">
    <source>
        <dbReference type="PROSITE" id="PS51186"/>
    </source>
</evidence>
<dbReference type="PANTHER" id="PTHR43420">
    <property type="entry name" value="ACETYLTRANSFERASE"/>
    <property type="match status" value="1"/>
</dbReference>
<dbReference type="PROSITE" id="PS51186">
    <property type="entry name" value="GNAT"/>
    <property type="match status" value="2"/>
</dbReference>
<evidence type="ECO:0000313" key="5">
    <source>
        <dbReference type="EMBL" id="CAF3889746.1"/>
    </source>
</evidence>
<dbReference type="SUPFAM" id="SSF55729">
    <property type="entry name" value="Acyl-CoA N-acyltransferases (Nat)"/>
    <property type="match status" value="2"/>
</dbReference>
<evidence type="ECO:0000256" key="1">
    <source>
        <dbReference type="ARBA" id="ARBA00022679"/>
    </source>
</evidence>
<dbReference type="InterPro" id="IPR016181">
    <property type="entry name" value="Acyl_CoA_acyltransferase"/>
</dbReference>
<dbReference type="Proteomes" id="UP000663891">
    <property type="component" value="Unassembled WGS sequence"/>
</dbReference>
<evidence type="ECO:0000313" key="6">
    <source>
        <dbReference type="Proteomes" id="UP000663891"/>
    </source>
</evidence>
<dbReference type="OrthoDB" id="7305308at2759"/>
<keyword evidence="2" id="KW-0012">Acyltransferase</keyword>
<dbReference type="Proteomes" id="UP000663881">
    <property type="component" value="Unassembled WGS sequence"/>
</dbReference>
<gene>
    <name evidence="5" type="ORF">OKA104_LOCUS23592</name>
    <name evidence="4" type="ORF">VCS650_LOCUS9539</name>
</gene>
<comment type="caution">
    <text evidence="4">The sequence shown here is derived from an EMBL/GenBank/DDBJ whole genome shotgun (WGS) entry which is preliminary data.</text>
</comment>
<dbReference type="CDD" id="cd04301">
    <property type="entry name" value="NAT_SF"/>
    <property type="match status" value="2"/>
</dbReference>
<dbReference type="EMBL" id="CAJNON010000066">
    <property type="protein sequence ID" value="CAF0905311.1"/>
    <property type="molecule type" value="Genomic_DNA"/>
</dbReference>
<accession>A0A813ZZJ5</accession>
<dbReference type="AlphaFoldDB" id="A0A813ZZJ5"/>
<feature type="domain" description="N-acetyltransferase" evidence="3">
    <location>
        <begin position="4"/>
        <end position="159"/>
    </location>
</feature>
<proteinExistence type="predicted"/>
<evidence type="ECO:0000313" key="4">
    <source>
        <dbReference type="EMBL" id="CAF0905311.1"/>
    </source>
</evidence>
<feature type="domain" description="N-acetyltransferase" evidence="3">
    <location>
        <begin position="161"/>
        <end position="306"/>
    </location>
</feature>
<protein>
    <recommendedName>
        <fullName evidence="3">N-acetyltransferase domain-containing protein</fullName>
    </recommendedName>
</protein>
<dbReference type="Pfam" id="PF00583">
    <property type="entry name" value="Acetyltransf_1"/>
    <property type="match status" value="2"/>
</dbReference>
<sequence length="306" mass="36043">MSNEIFVRFDENLLRLPSCLAVHAQLHPNLIKFTCEEYVKYIQQFHELNICGIIRKNEAETTVLALAAYRKHLNTFYTIRFEIDDLIVDEKERKHGLGTRLMRYLIDHAKQEGVSKISVHCNPIHTDAHRLFFRLGLTINCFEFDLENKTVLPDNDQIRIIDVTDLPDKENEQLLIRAHEIYQQLRPHLPNDQNEYVKQLRDICRTSPARILFVLDKNDNILGLTCYRITENIQYSKHIYCDDLVTDENRRSSGVGRCLINYMKNEREKLGINKLILDSGVQRGRAHKFYHREGFYISRYGFSMAI</sequence>